<name>A0A212KI96_9FIRM</name>
<dbReference type="EMBL" id="FLUN01000001">
    <property type="protein sequence ID" value="SBW11410.1"/>
    <property type="molecule type" value="Genomic_DNA"/>
</dbReference>
<gene>
    <name evidence="1" type="ORF">KL86CLO1_13265</name>
</gene>
<protein>
    <submittedName>
        <fullName evidence="1">Uncharacterized protein</fullName>
    </submittedName>
</protein>
<organism evidence="1">
    <name type="scientific">uncultured Eubacteriales bacterium</name>
    <dbReference type="NCBI Taxonomy" id="172733"/>
    <lineage>
        <taxon>Bacteria</taxon>
        <taxon>Bacillati</taxon>
        <taxon>Bacillota</taxon>
        <taxon>Clostridia</taxon>
        <taxon>Eubacteriales</taxon>
        <taxon>environmental samples</taxon>
    </lineage>
</organism>
<sequence>MDKKNEVLLHAKPVDCDVCME</sequence>
<evidence type="ECO:0000313" key="1">
    <source>
        <dbReference type="EMBL" id="SBW11410.1"/>
    </source>
</evidence>
<dbReference type="AlphaFoldDB" id="A0A212KI96"/>
<reference evidence="1" key="1">
    <citation type="submission" date="2016-04" db="EMBL/GenBank/DDBJ databases">
        <authorList>
            <person name="Evans L.H."/>
            <person name="Alamgir A."/>
            <person name="Owens N."/>
            <person name="Weber N.D."/>
            <person name="Virtaneva K."/>
            <person name="Barbian K."/>
            <person name="Babar A."/>
            <person name="Rosenke K."/>
        </authorList>
    </citation>
    <scope>NUCLEOTIDE SEQUENCE</scope>
    <source>
        <strain evidence="1">86</strain>
    </source>
</reference>
<proteinExistence type="predicted"/>
<accession>A0A212KI96</accession>